<feature type="domain" description="Xylanolytic transcriptional activator regulatory" evidence="15">
    <location>
        <begin position="634"/>
        <end position="708"/>
    </location>
</feature>
<keyword evidence="7" id="KW-1133">Transmembrane helix</keyword>
<keyword evidence="4" id="KW-0479">Metal-binding</keyword>
<evidence type="ECO:0000313" key="17">
    <source>
        <dbReference type="Proteomes" id="UP000722485"/>
    </source>
</evidence>
<keyword evidence="10 13" id="KW-0472">Membrane</keyword>
<dbReference type="GO" id="GO:0016020">
    <property type="term" value="C:membrane"/>
    <property type="evidence" value="ECO:0007669"/>
    <property type="project" value="UniProtKB-SubCell"/>
</dbReference>
<dbReference type="InterPro" id="IPR018108">
    <property type="entry name" value="MCP_transmembrane"/>
</dbReference>
<dbReference type="GO" id="GO:0006351">
    <property type="term" value="P:DNA-templated transcription"/>
    <property type="evidence" value="ECO:0007669"/>
    <property type="project" value="InterPro"/>
</dbReference>
<feature type="repeat" description="Solcar" evidence="13">
    <location>
        <begin position="217"/>
        <end position="303"/>
    </location>
</feature>
<dbReference type="Pfam" id="PF04082">
    <property type="entry name" value="Fungal_trans"/>
    <property type="match status" value="1"/>
</dbReference>
<keyword evidence="5" id="KW-0496">Mitochondrion</keyword>
<proteinExistence type="predicted"/>
<feature type="repeat" description="Solcar" evidence="13">
    <location>
        <begin position="27"/>
        <end position="109"/>
    </location>
</feature>
<dbReference type="OrthoDB" id="25921at2759"/>
<dbReference type="InterPro" id="IPR023395">
    <property type="entry name" value="MCP_dom_sf"/>
</dbReference>
<evidence type="ECO:0000256" key="7">
    <source>
        <dbReference type="ARBA" id="ARBA00022989"/>
    </source>
</evidence>
<dbReference type="GO" id="GO:0045944">
    <property type="term" value="P:positive regulation of transcription by RNA polymerase II"/>
    <property type="evidence" value="ECO:0007669"/>
    <property type="project" value="TreeGrafter"/>
</dbReference>
<feature type="repeat" description="Solcar" evidence="13">
    <location>
        <begin position="122"/>
        <end position="207"/>
    </location>
</feature>
<keyword evidence="17" id="KW-1185">Reference proteome</keyword>
<dbReference type="GO" id="GO:0000981">
    <property type="term" value="F:DNA-binding transcription factor activity, RNA polymerase II-specific"/>
    <property type="evidence" value="ECO:0007669"/>
    <property type="project" value="InterPro"/>
</dbReference>
<sequence>MGHNPQGPSPFQSIVAGAAAGGVESLVTVGIQYASVPLAQKLTVLEYPTEYIKTRKQLLHTSVSPLRLLTSAVRESGPGILYTGASAFCVSNSAKSGVRFLTFDMVRDRLPKNPETGKPTKVSNMLAGVAAGVAESVTVVTPGENVKTKIVEDRAGARQYKSTSHAIQTIVNTGGVRGLFRGVLPVTMKQGSNALVRFTCYNSLLDTFQPAMKQAGYEMLAPAVAGAMAGVVTVYATMPFDVIKTKMQRLATPESQRGTWQCFVTTVQESGLVGLWKGTTPRLARLSCDGQVPACTNCAKAGQICLDVDNQNSGLLVPRNFTSSAKARIQWLEDIIKERLPDVDLASGPQVDAYPDPNPLVSGDREHADDDGQSPPITSNSLRTDDNADQALTTRQSPLKRLAEGPSPDGADASFPERAHSIALNLGMLSLNSDSSQRHYIGSSSGLLFTHLIGATPSSTSSPSVTGAEASEAEGSGWATETAELPRKEDALVLAHTYIRWIHPDYPVLEPSSLLSALDALYSCVAYSLENDSFPHGWPSEFEAFRWNGRLVSPHHPDAKAIPMPVIAFIIFMVFNIAAIVKVRSRTYEYPPDRFYRAASHFSKDAFSQTSLPSIQALVCLITHSMLTPADVNLWTLIHIALAHCVELGIHREEPLINSEDLPYQQIRRFTFFTIYSLDRSISSIQGRPLGFRDETFDIKMPEPEIPQASVNSNIAISFSLAVTRYSVHHWELDRIISDIKLLFYHLPGTSVWYSRPMDPPSQQRRIREMLVNWWGSASADNFSATGLDNRQRQIWRLKLKIKYHSAMVMLFQPSQILRNPGEESLQTCFNNASCILHDYQQLHDLHGLHHGWRTVQNIFAAGATIIYSFWTSAAVRRNASTADLSKNLRTCSSLITVGGEWWPSVKKGQASFGSLADLTIQRLYTDSTPSKHPRLMHQDAEHLRSQTQRNQMPTLDDNHADTTLGLDSSGAQAGLDGNEAAAYQTHSSSLDVSSGHEAWQDSLGIPNESTDLFPEIENFLAEFDRSDFIWSFPLNAIGDPYNADIPDYN</sequence>
<dbReference type="Proteomes" id="UP000722485">
    <property type="component" value="Unassembled WGS sequence"/>
</dbReference>
<feature type="compositionally biased region" description="Low complexity" evidence="14">
    <location>
        <begin position="458"/>
        <end position="477"/>
    </location>
</feature>
<dbReference type="InterPro" id="IPR001138">
    <property type="entry name" value="Zn2Cys6_DnaBD"/>
</dbReference>
<dbReference type="CDD" id="cd12148">
    <property type="entry name" value="fungal_TF_MHR"/>
    <property type="match status" value="1"/>
</dbReference>
<keyword evidence="6" id="KW-0862">Zinc</keyword>
<dbReference type="PROSITE" id="PS50920">
    <property type="entry name" value="SOLCAR"/>
    <property type="match status" value="3"/>
</dbReference>
<evidence type="ECO:0000256" key="14">
    <source>
        <dbReference type="SAM" id="MobiDB-lite"/>
    </source>
</evidence>
<evidence type="ECO:0000256" key="12">
    <source>
        <dbReference type="ARBA" id="ARBA00023242"/>
    </source>
</evidence>
<evidence type="ECO:0000256" key="5">
    <source>
        <dbReference type="ARBA" id="ARBA00022792"/>
    </source>
</evidence>
<evidence type="ECO:0000313" key="16">
    <source>
        <dbReference type="EMBL" id="KAF7555172.1"/>
    </source>
</evidence>
<protein>
    <recommendedName>
        <fullName evidence="15">Xylanolytic transcriptional activator regulatory domain-containing protein</fullName>
    </recommendedName>
</protein>
<dbReference type="EMBL" id="JAANBB010000023">
    <property type="protein sequence ID" value="KAF7555172.1"/>
    <property type="molecule type" value="Genomic_DNA"/>
</dbReference>
<keyword evidence="11" id="KW-0804">Transcription</keyword>
<evidence type="ECO:0000259" key="15">
    <source>
        <dbReference type="SMART" id="SM00906"/>
    </source>
</evidence>
<dbReference type="GO" id="GO:0005634">
    <property type="term" value="C:nucleus"/>
    <property type="evidence" value="ECO:0007669"/>
    <property type="project" value="UniProtKB-SubCell"/>
</dbReference>
<evidence type="ECO:0000256" key="9">
    <source>
        <dbReference type="ARBA" id="ARBA00023125"/>
    </source>
</evidence>
<evidence type="ECO:0000256" key="13">
    <source>
        <dbReference type="PROSITE-ProRule" id="PRU00282"/>
    </source>
</evidence>
<evidence type="ECO:0000256" key="1">
    <source>
        <dbReference type="ARBA" id="ARBA00004123"/>
    </source>
</evidence>
<gene>
    <name evidence="16" type="ORF">G7Z17_g2341</name>
</gene>
<comment type="caution">
    <text evidence="16">The sequence shown here is derived from an EMBL/GenBank/DDBJ whole genome shotgun (WGS) entry which is preliminary data.</text>
</comment>
<evidence type="ECO:0000256" key="4">
    <source>
        <dbReference type="ARBA" id="ARBA00022723"/>
    </source>
</evidence>
<dbReference type="SMART" id="SM00906">
    <property type="entry name" value="Fungal_trans"/>
    <property type="match status" value="1"/>
</dbReference>
<keyword evidence="8" id="KW-0805">Transcription regulation</keyword>
<dbReference type="CDD" id="cd00067">
    <property type="entry name" value="GAL4"/>
    <property type="match status" value="1"/>
</dbReference>
<evidence type="ECO:0000256" key="8">
    <source>
        <dbReference type="ARBA" id="ARBA00023015"/>
    </source>
</evidence>
<dbReference type="InterPro" id="IPR052202">
    <property type="entry name" value="Yeast_MetPath_Reg"/>
</dbReference>
<keyword evidence="12" id="KW-0539">Nucleus</keyword>
<dbReference type="GO" id="GO:0008270">
    <property type="term" value="F:zinc ion binding"/>
    <property type="evidence" value="ECO:0007669"/>
    <property type="project" value="InterPro"/>
</dbReference>
<dbReference type="AlphaFoldDB" id="A0A9P5LKE6"/>
<feature type="region of interest" description="Disordered" evidence="14">
    <location>
        <begin position="948"/>
        <end position="974"/>
    </location>
</feature>
<accession>A0A9P5LKE6</accession>
<dbReference type="SUPFAM" id="SSF103506">
    <property type="entry name" value="Mitochondrial carrier"/>
    <property type="match status" value="1"/>
</dbReference>
<keyword evidence="9" id="KW-0238">DNA-binding</keyword>
<organism evidence="16 17">
    <name type="scientific">Cylindrodendrum hubeiense</name>
    <dbReference type="NCBI Taxonomy" id="595255"/>
    <lineage>
        <taxon>Eukaryota</taxon>
        <taxon>Fungi</taxon>
        <taxon>Dikarya</taxon>
        <taxon>Ascomycota</taxon>
        <taxon>Pezizomycotina</taxon>
        <taxon>Sordariomycetes</taxon>
        <taxon>Hypocreomycetidae</taxon>
        <taxon>Hypocreales</taxon>
        <taxon>Nectriaceae</taxon>
        <taxon>Cylindrodendrum</taxon>
    </lineage>
</organism>
<comment type="subcellular location">
    <subcellularLocation>
        <location evidence="2">Membrane</location>
        <topology evidence="2">Multi-pass membrane protein</topology>
    </subcellularLocation>
    <subcellularLocation>
        <location evidence="1">Nucleus</location>
    </subcellularLocation>
</comment>
<dbReference type="Gene3D" id="1.50.40.10">
    <property type="entry name" value="Mitochondrial carrier domain"/>
    <property type="match status" value="1"/>
</dbReference>
<dbReference type="PANTHER" id="PTHR47782">
    <property type="entry name" value="ZN(II)2CYS6 TRANSCRIPTION FACTOR (EUROFUNG)-RELATED"/>
    <property type="match status" value="1"/>
</dbReference>
<dbReference type="GO" id="GO:0043565">
    <property type="term" value="F:sequence-specific DNA binding"/>
    <property type="evidence" value="ECO:0007669"/>
    <property type="project" value="TreeGrafter"/>
</dbReference>
<keyword evidence="5" id="KW-0999">Mitochondrion inner membrane</keyword>
<evidence type="ECO:0000256" key="10">
    <source>
        <dbReference type="ARBA" id="ARBA00023136"/>
    </source>
</evidence>
<evidence type="ECO:0000256" key="6">
    <source>
        <dbReference type="ARBA" id="ARBA00022833"/>
    </source>
</evidence>
<evidence type="ECO:0000256" key="11">
    <source>
        <dbReference type="ARBA" id="ARBA00023163"/>
    </source>
</evidence>
<keyword evidence="3 13" id="KW-0812">Transmembrane</keyword>
<name>A0A9P5LKE6_9HYPO</name>
<reference evidence="16" key="1">
    <citation type="submission" date="2020-03" db="EMBL/GenBank/DDBJ databases">
        <title>Draft Genome Sequence of Cylindrodendrum hubeiense.</title>
        <authorList>
            <person name="Buettner E."/>
            <person name="Kellner H."/>
        </authorList>
    </citation>
    <scope>NUCLEOTIDE SEQUENCE</scope>
    <source>
        <strain evidence="16">IHI 201604</strain>
    </source>
</reference>
<dbReference type="Pfam" id="PF00153">
    <property type="entry name" value="Mito_carr"/>
    <property type="match status" value="3"/>
</dbReference>
<dbReference type="InterPro" id="IPR007219">
    <property type="entry name" value="XnlR_reg_dom"/>
</dbReference>
<evidence type="ECO:0000256" key="2">
    <source>
        <dbReference type="ARBA" id="ARBA00004141"/>
    </source>
</evidence>
<feature type="region of interest" description="Disordered" evidence="14">
    <location>
        <begin position="347"/>
        <end position="415"/>
    </location>
</feature>
<feature type="region of interest" description="Disordered" evidence="14">
    <location>
        <begin position="458"/>
        <end position="482"/>
    </location>
</feature>
<evidence type="ECO:0000256" key="3">
    <source>
        <dbReference type="ARBA" id="ARBA00022692"/>
    </source>
</evidence>
<dbReference type="PANTHER" id="PTHR47782:SF1">
    <property type="entry name" value="PYRIMIDINE PATHWAY REGULATORY PROTEIN 1"/>
    <property type="match status" value="1"/>
</dbReference>